<dbReference type="PIRSF" id="PIRSF023803">
    <property type="entry name" value="Ribonuclease_P_prd"/>
    <property type="match status" value="1"/>
</dbReference>
<dbReference type="InterPro" id="IPR016819">
    <property type="entry name" value="RNase_P/MRP_POP5"/>
</dbReference>
<dbReference type="EMBL" id="SPLM01000002">
    <property type="protein sequence ID" value="TMW68673.1"/>
    <property type="molecule type" value="Genomic_DNA"/>
</dbReference>
<dbReference type="SUPFAM" id="SSF160350">
    <property type="entry name" value="Rnp2-like"/>
    <property type="match status" value="1"/>
</dbReference>
<keyword evidence="3 5" id="KW-0819">tRNA processing</keyword>
<dbReference type="OrthoDB" id="61519at2759"/>
<organism evidence="6 7">
    <name type="scientific">Pythium oligandrum</name>
    <name type="common">Mycoparasitic fungus</name>
    <dbReference type="NCBI Taxonomy" id="41045"/>
    <lineage>
        <taxon>Eukaryota</taxon>
        <taxon>Sar</taxon>
        <taxon>Stramenopiles</taxon>
        <taxon>Oomycota</taxon>
        <taxon>Peronosporomycetes</taxon>
        <taxon>Pythiales</taxon>
        <taxon>Pythiaceae</taxon>
        <taxon>Pythium</taxon>
    </lineage>
</organism>
<evidence type="ECO:0000256" key="4">
    <source>
        <dbReference type="ARBA" id="ARBA00023242"/>
    </source>
</evidence>
<protein>
    <recommendedName>
        <fullName evidence="5">Ribonuclease P/MRP protein subunit POP5</fullName>
    </recommendedName>
</protein>
<comment type="caution">
    <text evidence="6">The sequence shown here is derived from an EMBL/GenBank/DDBJ whole genome shotgun (WGS) entry which is preliminary data.</text>
</comment>
<dbReference type="PANTHER" id="PTHR15441:SF1">
    <property type="entry name" value="RIBONUCLEASE P PROTEIN SUBUNIT P14"/>
    <property type="match status" value="1"/>
</dbReference>
<dbReference type="GO" id="GO:0001682">
    <property type="term" value="P:tRNA 5'-leader removal"/>
    <property type="evidence" value="ECO:0007669"/>
    <property type="project" value="InterPro"/>
</dbReference>
<dbReference type="GO" id="GO:0030681">
    <property type="term" value="C:multimeric ribonuclease P complex"/>
    <property type="evidence" value="ECO:0007669"/>
    <property type="project" value="TreeGrafter"/>
</dbReference>
<proteinExistence type="inferred from homology"/>
<evidence type="ECO:0000256" key="2">
    <source>
        <dbReference type="ARBA" id="ARBA00010800"/>
    </source>
</evidence>
<name>A0A8K1CTJ3_PYTOL</name>
<dbReference type="InterPro" id="IPR038085">
    <property type="entry name" value="Rnp2-like_sf"/>
</dbReference>
<evidence type="ECO:0000256" key="1">
    <source>
        <dbReference type="ARBA" id="ARBA00004123"/>
    </source>
</evidence>
<dbReference type="InterPro" id="IPR002759">
    <property type="entry name" value="Pop5/Rpp14/Rnp2-like"/>
</dbReference>
<reference evidence="6" key="1">
    <citation type="submission" date="2019-03" db="EMBL/GenBank/DDBJ databases">
        <title>Long read genome sequence of the mycoparasitic Pythium oligandrum ATCC 38472 isolated from sugarbeet rhizosphere.</title>
        <authorList>
            <person name="Gaulin E."/>
        </authorList>
    </citation>
    <scope>NUCLEOTIDE SEQUENCE</scope>
    <source>
        <strain evidence="6">ATCC 38472_TT</strain>
    </source>
</reference>
<evidence type="ECO:0000256" key="5">
    <source>
        <dbReference type="PIRNR" id="PIRNR023803"/>
    </source>
</evidence>
<sequence>MATPHHKFSLRSEYSYLKIGIFSVDGSAVVSDIKRLKFALNNELRAVFGEVGASMAEFDLLTLQKATKEASATAILRIRSSELKTLWGALTMCTSIDSKLCKLHVLHVSSSLLALASPRFL</sequence>
<comment type="function">
    <text evidence="5">Component of ribonuclease P, a protein complex that generates mature tRNA molecules by cleaving their 5'-ends.</text>
</comment>
<dbReference type="GO" id="GO:0005730">
    <property type="term" value="C:nucleolus"/>
    <property type="evidence" value="ECO:0007669"/>
    <property type="project" value="TreeGrafter"/>
</dbReference>
<comment type="subcellular location">
    <subcellularLocation>
        <location evidence="1">Nucleus</location>
    </subcellularLocation>
</comment>
<gene>
    <name evidence="6" type="ORF">Poli38472_006141</name>
</gene>
<dbReference type="Gene3D" id="3.30.70.3250">
    <property type="entry name" value="Ribonuclease P, Pop5 subunit"/>
    <property type="match status" value="1"/>
</dbReference>
<keyword evidence="4" id="KW-0539">Nucleus</keyword>
<dbReference type="GO" id="GO:0033204">
    <property type="term" value="F:ribonuclease P RNA binding"/>
    <property type="evidence" value="ECO:0007669"/>
    <property type="project" value="InterPro"/>
</dbReference>
<evidence type="ECO:0000313" key="6">
    <source>
        <dbReference type="EMBL" id="TMW68673.1"/>
    </source>
</evidence>
<dbReference type="Pfam" id="PF01900">
    <property type="entry name" value="RNase_P_Rpp14"/>
    <property type="match status" value="1"/>
</dbReference>
<dbReference type="Proteomes" id="UP000794436">
    <property type="component" value="Unassembled WGS sequence"/>
</dbReference>
<evidence type="ECO:0000256" key="3">
    <source>
        <dbReference type="ARBA" id="ARBA00022694"/>
    </source>
</evidence>
<comment type="similarity">
    <text evidence="2 5">Belongs to the eukaryotic/archaeal RNase P protein component 2 family.</text>
</comment>
<accession>A0A8K1CTJ3</accession>
<dbReference type="AlphaFoldDB" id="A0A8K1CTJ3"/>
<dbReference type="PANTHER" id="PTHR15441">
    <property type="entry name" value="RIBONUCLEASE P PROTEIN SUBUNIT P14"/>
    <property type="match status" value="1"/>
</dbReference>
<keyword evidence="7" id="KW-1185">Reference proteome</keyword>
<evidence type="ECO:0000313" key="7">
    <source>
        <dbReference type="Proteomes" id="UP000794436"/>
    </source>
</evidence>